<evidence type="ECO:0000313" key="1">
    <source>
        <dbReference type="EMBL" id="RPB20213.1"/>
    </source>
</evidence>
<gene>
    <name evidence="1" type="ORF">L211DRAFT_841884</name>
</gene>
<evidence type="ECO:0000313" key="2">
    <source>
        <dbReference type="Proteomes" id="UP000267821"/>
    </source>
</evidence>
<dbReference type="EMBL" id="ML121575">
    <property type="protein sequence ID" value="RPB20213.1"/>
    <property type="molecule type" value="Genomic_DNA"/>
</dbReference>
<keyword evidence="2" id="KW-1185">Reference proteome</keyword>
<dbReference type="AlphaFoldDB" id="A0A3N4LBF2"/>
<accession>A0A3N4LBF2</accession>
<dbReference type="InParanoid" id="A0A3N4LBF2"/>
<organism evidence="1 2">
    <name type="scientific">Terfezia boudieri ATCC MYA-4762</name>
    <dbReference type="NCBI Taxonomy" id="1051890"/>
    <lineage>
        <taxon>Eukaryota</taxon>
        <taxon>Fungi</taxon>
        <taxon>Dikarya</taxon>
        <taxon>Ascomycota</taxon>
        <taxon>Pezizomycotina</taxon>
        <taxon>Pezizomycetes</taxon>
        <taxon>Pezizales</taxon>
        <taxon>Pezizaceae</taxon>
        <taxon>Terfezia</taxon>
    </lineage>
</organism>
<proteinExistence type="predicted"/>
<dbReference type="Proteomes" id="UP000267821">
    <property type="component" value="Unassembled WGS sequence"/>
</dbReference>
<sequence length="54" mass="6061">MRDAGDLANNSRSTYPCITTHHVYCYRADMFTICACMRTTGSEPTTEFLAVSSY</sequence>
<name>A0A3N4LBF2_9PEZI</name>
<protein>
    <submittedName>
        <fullName evidence="1">Uncharacterized protein</fullName>
    </submittedName>
</protein>
<reference evidence="1 2" key="1">
    <citation type="journal article" date="2018" name="Nat. Ecol. Evol.">
        <title>Pezizomycetes genomes reveal the molecular basis of ectomycorrhizal truffle lifestyle.</title>
        <authorList>
            <person name="Murat C."/>
            <person name="Payen T."/>
            <person name="Noel B."/>
            <person name="Kuo A."/>
            <person name="Morin E."/>
            <person name="Chen J."/>
            <person name="Kohler A."/>
            <person name="Krizsan K."/>
            <person name="Balestrini R."/>
            <person name="Da Silva C."/>
            <person name="Montanini B."/>
            <person name="Hainaut M."/>
            <person name="Levati E."/>
            <person name="Barry K.W."/>
            <person name="Belfiori B."/>
            <person name="Cichocki N."/>
            <person name="Clum A."/>
            <person name="Dockter R.B."/>
            <person name="Fauchery L."/>
            <person name="Guy J."/>
            <person name="Iotti M."/>
            <person name="Le Tacon F."/>
            <person name="Lindquist E.A."/>
            <person name="Lipzen A."/>
            <person name="Malagnac F."/>
            <person name="Mello A."/>
            <person name="Molinier V."/>
            <person name="Miyauchi S."/>
            <person name="Poulain J."/>
            <person name="Riccioni C."/>
            <person name="Rubini A."/>
            <person name="Sitrit Y."/>
            <person name="Splivallo R."/>
            <person name="Traeger S."/>
            <person name="Wang M."/>
            <person name="Zifcakova L."/>
            <person name="Wipf D."/>
            <person name="Zambonelli A."/>
            <person name="Paolocci F."/>
            <person name="Nowrousian M."/>
            <person name="Ottonello S."/>
            <person name="Baldrian P."/>
            <person name="Spatafora J.W."/>
            <person name="Henrissat B."/>
            <person name="Nagy L.G."/>
            <person name="Aury J.M."/>
            <person name="Wincker P."/>
            <person name="Grigoriev I.V."/>
            <person name="Bonfante P."/>
            <person name="Martin F.M."/>
        </authorList>
    </citation>
    <scope>NUCLEOTIDE SEQUENCE [LARGE SCALE GENOMIC DNA]</scope>
    <source>
        <strain evidence="1 2">ATCC MYA-4762</strain>
    </source>
</reference>